<keyword evidence="1" id="KW-0812">Transmembrane</keyword>
<dbReference type="EMBL" id="LCTZ01000002">
    <property type="protein sequence ID" value="KQC28781.1"/>
    <property type="molecule type" value="Genomic_DNA"/>
</dbReference>
<organism evidence="2 3">
    <name type="scientific">Flagellimonas eckloniae</name>
    <dbReference type="NCBI Taxonomy" id="346185"/>
    <lineage>
        <taxon>Bacteria</taxon>
        <taxon>Pseudomonadati</taxon>
        <taxon>Bacteroidota</taxon>
        <taxon>Flavobacteriia</taxon>
        <taxon>Flavobacteriales</taxon>
        <taxon>Flavobacteriaceae</taxon>
        <taxon>Flagellimonas</taxon>
    </lineage>
</organism>
<proteinExistence type="predicted"/>
<feature type="transmembrane region" description="Helical" evidence="1">
    <location>
        <begin position="26"/>
        <end position="44"/>
    </location>
</feature>
<dbReference type="AlphaFoldDB" id="A0A0Q0WTS5"/>
<evidence type="ECO:0008006" key="4">
    <source>
        <dbReference type="Google" id="ProtNLM"/>
    </source>
</evidence>
<dbReference type="STRING" id="346185.AAY42_01890"/>
<feature type="transmembrane region" description="Helical" evidence="1">
    <location>
        <begin position="89"/>
        <end position="111"/>
    </location>
</feature>
<dbReference type="Proteomes" id="UP000050827">
    <property type="component" value="Unassembled WGS sequence"/>
</dbReference>
<gene>
    <name evidence="2" type="ORF">AAY42_01890</name>
</gene>
<evidence type="ECO:0000313" key="2">
    <source>
        <dbReference type="EMBL" id="KQC28781.1"/>
    </source>
</evidence>
<keyword evidence="1" id="KW-1133">Transmembrane helix</keyword>
<comment type="caution">
    <text evidence="2">The sequence shown here is derived from an EMBL/GenBank/DDBJ whole genome shotgun (WGS) entry which is preliminary data.</text>
</comment>
<keyword evidence="3" id="KW-1185">Reference proteome</keyword>
<protein>
    <recommendedName>
        <fullName evidence="4">DoxX family protein</fullName>
    </recommendedName>
</protein>
<keyword evidence="1" id="KW-0472">Membrane</keyword>
<reference evidence="2 3" key="1">
    <citation type="submission" date="2015-04" db="EMBL/GenBank/DDBJ databases">
        <title>Complete genome of flavobacterium.</title>
        <authorList>
            <person name="Kwon Y.M."/>
            <person name="Kim S.-J."/>
        </authorList>
    </citation>
    <scope>NUCLEOTIDE SEQUENCE [LARGE SCALE GENOMIC DNA]</scope>
    <source>
        <strain evidence="2 3">DK169</strain>
    </source>
</reference>
<feature type="transmembrane region" description="Helical" evidence="1">
    <location>
        <begin position="56"/>
        <end position="77"/>
    </location>
</feature>
<sequence length="126" mass="14929">MRGLYLLTFIGLAFEAWEYLLYPKEPIDYITGITFSFWATYATLMGLGVRYPIKMLPLLFLQLAYKATWALTVYFPMESAEIITPEAESFYRICITAVIIDIVVIPWEYVFKNYIRTFFQFKRFPI</sequence>
<name>A0A0Q0WTS5_9FLAO</name>
<evidence type="ECO:0000313" key="3">
    <source>
        <dbReference type="Proteomes" id="UP000050827"/>
    </source>
</evidence>
<accession>A0A0Q0WTS5</accession>
<evidence type="ECO:0000256" key="1">
    <source>
        <dbReference type="SAM" id="Phobius"/>
    </source>
</evidence>